<accession>A0A8D8SSA2</accession>
<feature type="region of interest" description="Disordered" evidence="1">
    <location>
        <begin position="1"/>
        <end position="53"/>
    </location>
</feature>
<feature type="compositionally biased region" description="Low complexity" evidence="1">
    <location>
        <begin position="30"/>
        <end position="39"/>
    </location>
</feature>
<evidence type="ECO:0000313" key="2">
    <source>
        <dbReference type="EMBL" id="CAG6671427.1"/>
    </source>
</evidence>
<organism evidence="2">
    <name type="scientific">Cacopsylla melanoneura</name>
    <dbReference type="NCBI Taxonomy" id="428564"/>
    <lineage>
        <taxon>Eukaryota</taxon>
        <taxon>Metazoa</taxon>
        <taxon>Ecdysozoa</taxon>
        <taxon>Arthropoda</taxon>
        <taxon>Hexapoda</taxon>
        <taxon>Insecta</taxon>
        <taxon>Pterygota</taxon>
        <taxon>Neoptera</taxon>
        <taxon>Paraneoptera</taxon>
        <taxon>Hemiptera</taxon>
        <taxon>Sternorrhyncha</taxon>
        <taxon>Psylloidea</taxon>
        <taxon>Psyllidae</taxon>
        <taxon>Psyllinae</taxon>
        <taxon>Cacopsylla</taxon>
    </lineage>
</organism>
<proteinExistence type="predicted"/>
<feature type="compositionally biased region" description="Basic residues" evidence="1">
    <location>
        <begin position="19"/>
        <end position="29"/>
    </location>
</feature>
<name>A0A8D8SSA2_9HEMI</name>
<dbReference type="EMBL" id="HBUF01226091">
    <property type="protein sequence ID" value="CAG6671427.1"/>
    <property type="molecule type" value="Transcribed_RNA"/>
</dbReference>
<dbReference type="AlphaFoldDB" id="A0A8D8SSA2"/>
<sequence>MDSDENDGNPKTGSTKVTTKSRGRQKKKGSSQTKTKGSSRLNVQDRLSDKVQDELIRQVEKRPAMYDPDHKDNGRKQTITYWDSIADEIRDLTGENIGVNSRRRFTNASSARLNSGTNISSGFTWKRITRPLRVTRAPNVRPSSRTTIC</sequence>
<reference evidence="2" key="1">
    <citation type="submission" date="2021-05" db="EMBL/GenBank/DDBJ databases">
        <authorList>
            <person name="Alioto T."/>
            <person name="Alioto T."/>
            <person name="Gomez Garrido J."/>
        </authorList>
    </citation>
    <scope>NUCLEOTIDE SEQUENCE</scope>
</reference>
<evidence type="ECO:0000256" key="1">
    <source>
        <dbReference type="SAM" id="MobiDB-lite"/>
    </source>
</evidence>
<protein>
    <submittedName>
        <fullName evidence="2">Uncharacterized protein</fullName>
    </submittedName>
</protein>